<keyword evidence="2" id="KW-0808">Transferase</keyword>
<dbReference type="InterPro" id="IPR011611">
    <property type="entry name" value="PfkB_dom"/>
</dbReference>
<evidence type="ECO:0000313" key="5">
    <source>
        <dbReference type="EMBL" id="EJK69634.1"/>
    </source>
</evidence>
<dbReference type="EMBL" id="AGNL01009806">
    <property type="protein sequence ID" value="EJK69634.1"/>
    <property type="molecule type" value="Genomic_DNA"/>
</dbReference>
<comment type="similarity">
    <text evidence="1">Belongs to the carbohydrate kinase PfkB family.</text>
</comment>
<dbReference type="Pfam" id="PF00294">
    <property type="entry name" value="PfkB"/>
    <property type="match status" value="1"/>
</dbReference>
<name>K0SXG6_THAOC</name>
<dbReference type="AlphaFoldDB" id="K0SXG6"/>
<dbReference type="InterPro" id="IPR029056">
    <property type="entry name" value="Ribokinase-like"/>
</dbReference>
<evidence type="ECO:0000313" key="6">
    <source>
        <dbReference type="Proteomes" id="UP000266841"/>
    </source>
</evidence>
<organism evidence="5 6">
    <name type="scientific">Thalassiosira oceanica</name>
    <name type="common">Marine diatom</name>
    <dbReference type="NCBI Taxonomy" id="159749"/>
    <lineage>
        <taxon>Eukaryota</taxon>
        <taxon>Sar</taxon>
        <taxon>Stramenopiles</taxon>
        <taxon>Ochrophyta</taxon>
        <taxon>Bacillariophyta</taxon>
        <taxon>Coscinodiscophyceae</taxon>
        <taxon>Thalassiosirophycidae</taxon>
        <taxon>Thalassiosirales</taxon>
        <taxon>Thalassiosiraceae</taxon>
        <taxon>Thalassiosira</taxon>
    </lineage>
</organism>
<dbReference type="PANTHER" id="PTHR43085:SF57">
    <property type="entry name" value="CARBOHYDRATE KINASE PFKB DOMAIN-CONTAINING PROTEIN"/>
    <property type="match status" value="1"/>
</dbReference>
<dbReference type="Gene3D" id="3.40.1190.20">
    <property type="match status" value="1"/>
</dbReference>
<dbReference type="SUPFAM" id="SSF53613">
    <property type="entry name" value="Ribokinase-like"/>
    <property type="match status" value="1"/>
</dbReference>
<dbReference type="InterPro" id="IPR050306">
    <property type="entry name" value="PfkB_Carbo_kinase"/>
</dbReference>
<evidence type="ECO:0000256" key="1">
    <source>
        <dbReference type="ARBA" id="ARBA00010688"/>
    </source>
</evidence>
<protein>
    <recommendedName>
        <fullName evidence="4">Carbohydrate kinase PfkB domain-containing protein</fullName>
    </recommendedName>
</protein>
<reference evidence="5 6" key="1">
    <citation type="journal article" date="2012" name="Genome Biol.">
        <title>Genome and low-iron response of an oceanic diatom adapted to chronic iron limitation.</title>
        <authorList>
            <person name="Lommer M."/>
            <person name="Specht M."/>
            <person name="Roy A.S."/>
            <person name="Kraemer L."/>
            <person name="Andreson R."/>
            <person name="Gutowska M.A."/>
            <person name="Wolf J."/>
            <person name="Bergner S.V."/>
            <person name="Schilhabel M.B."/>
            <person name="Klostermeier U.C."/>
            <person name="Beiko R.G."/>
            <person name="Rosenstiel P."/>
            <person name="Hippler M."/>
            <person name="Laroche J."/>
        </authorList>
    </citation>
    <scope>NUCLEOTIDE SEQUENCE [LARGE SCALE GENOMIC DNA]</scope>
    <source>
        <strain evidence="5 6">CCMP1005</strain>
    </source>
</reference>
<sequence>MKLVYAIYGCIVVSLTGSRARTSAFLHPRHRHAKSQSKISATSAASADASLPRVLCVGETLYDSLPTGLFLGGAPTNVAAHLASLLSSPETVGIAACVGDDQLGREAKRRLALKGVNTDFLQCHESLETGMATAVIDVDGDATYEFITPAAWDGLKLDERVSDSFGKDSGKTIFIMGTIAGRLGSEQGATSASTLTRIRNSAANVVFDVNLRPPWYRSAEVLQLARGNDASEELALVKLNEDELSILEEWCGLQRCGSNEELSGSALEKRMLSLVGPLRSKRICITRGGEGAALLCRNHDGSYAFCEHCGYELPSSGGDSDTVGAGDSFLAALVFSLLITLESPERALQRACALGAYVASCRGATPEHSDAPDYLKSIFI</sequence>
<gene>
    <name evidence="5" type="ORF">THAOC_09088</name>
</gene>
<accession>K0SXG6</accession>
<dbReference type="OMA" id="RICITRG"/>
<feature type="domain" description="Carbohydrate kinase PfkB" evidence="4">
    <location>
        <begin position="70"/>
        <end position="366"/>
    </location>
</feature>
<dbReference type="GO" id="GO:0016301">
    <property type="term" value="F:kinase activity"/>
    <property type="evidence" value="ECO:0007669"/>
    <property type="project" value="UniProtKB-KW"/>
</dbReference>
<proteinExistence type="inferred from homology"/>
<evidence type="ECO:0000256" key="2">
    <source>
        <dbReference type="ARBA" id="ARBA00022679"/>
    </source>
</evidence>
<evidence type="ECO:0000256" key="3">
    <source>
        <dbReference type="ARBA" id="ARBA00022777"/>
    </source>
</evidence>
<dbReference type="PANTHER" id="PTHR43085">
    <property type="entry name" value="HEXOKINASE FAMILY MEMBER"/>
    <property type="match status" value="1"/>
</dbReference>
<dbReference type="eggNOG" id="KOG2855">
    <property type="taxonomic scope" value="Eukaryota"/>
</dbReference>
<dbReference type="PROSITE" id="PS00584">
    <property type="entry name" value="PFKB_KINASES_2"/>
    <property type="match status" value="1"/>
</dbReference>
<evidence type="ECO:0000259" key="4">
    <source>
        <dbReference type="Pfam" id="PF00294"/>
    </source>
</evidence>
<dbReference type="OrthoDB" id="415590at2759"/>
<comment type="caution">
    <text evidence="5">The sequence shown here is derived from an EMBL/GenBank/DDBJ whole genome shotgun (WGS) entry which is preliminary data.</text>
</comment>
<keyword evidence="6" id="KW-1185">Reference proteome</keyword>
<dbReference type="Proteomes" id="UP000266841">
    <property type="component" value="Unassembled WGS sequence"/>
</dbReference>
<dbReference type="InterPro" id="IPR002173">
    <property type="entry name" value="Carboh/pur_kinase_PfkB_CS"/>
</dbReference>
<keyword evidence="3" id="KW-0418">Kinase</keyword>